<organism evidence="2">
    <name type="scientific">uncultured Thiotrichaceae bacterium</name>
    <dbReference type="NCBI Taxonomy" id="298394"/>
    <lineage>
        <taxon>Bacteria</taxon>
        <taxon>Pseudomonadati</taxon>
        <taxon>Pseudomonadota</taxon>
        <taxon>Gammaproteobacteria</taxon>
        <taxon>Thiotrichales</taxon>
        <taxon>Thiotrichaceae</taxon>
        <taxon>environmental samples</taxon>
    </lineage>
</organism>
<name>A0A6S6U0Z9_9GAMM</name>
<evidence type="ECO:0000313" key="2">
    <source>
        <dbReference type="EMBL" id="CAA6825355.1"/>
    </source>
</evidence>
<gene>
    <name evidence="2" type="ORF">HELGO_WM25138</name>
</gene>
<feature type="non-terminal residue" evidence="2">
    <location>
        <position position="1"/>
    </location>
</feature>
<sequence>HTKKLAQHLAESNLANKTPDLSTEASHPAS</sequence>
<reference evidence="2" key="1">
    <citation type="submission" date="2020-01" db="EMBL/GenBank/DDBJ databases">
        <authorList>
            <person name="Meier V. D."/>
            <person name="Meier V D."/>
        </authorList>
    </citation>
    <scope>NUCLEOTIDE SEQUENCE</scope>
    <source>
        <strain evidence="2">HLG_WM_MAG_08</strain>
    </source>
</reference>
<accession>A0A6S6U0Z9</accession>
<evidence type="ECO:0000256" key="1">
    <source>
        <dbReference type="SAM" id="MobiDB-lite"/>
    </source>
</evidence>
<protein>
    <submittedName>
        <fullName evidence="2">Uncharacterized protein</fullName>
    </submittedName>
</protein>
<dbReference type="EMBL" id="CACVAV010000397">
    <property type="protein sequence ID" value="CAA6825355.1"/>
    <property type="molecule type" value="Genomic_DNA"/>
</dbReference>
<feature type="compositionally biased region" description="Polar residues" evidence="1">
    <location>
        <begin position="13"/>
        <end position="30"/>
    </location>
</feature>
<feature type="region of interest" description="Disordered" evidence="1">
    <location>
        <begin position="1"/>
        <end position="30"/>
    </location>
</feature>
<dbReference type="AlphaFoldDB" id="A0A6S6U0Z9"/>
<proteinExistence type="predicted"/>